<dbReference type="EMBL" id="CP019472">
    <property type="protein sequence ID" value="UQC76195.1"/>
    <property type="molecule type" value="Genomic_DNA"/>
</dbReference>
<evidence type="ECO:0000313" key="3">
    <source>
        <dbReference type="Proteomes" id="UP000830671"/>
    </source>
</evidence>
<name>A0A9Q8SFT5_9PEZI</name>
<keyword evidence="3" id="KW-1185">Reference proteome</keyword>
<sequence length="1103" mass="120509">MPAPRHAHNAATPTTTAQRLGPFEVDYLWVVELEWSIGSIWITTQWVTVPYVSGQYFVSSIYQNMDSLLGCLPLGSFRVVVTSLAVFFPALHPEVFFGETWNEACLVSGYGNGSSNGNGRGGGGSHIISSLPAKTSFVFSRELILVWGAAARHNNMGETYLTLRSSLHKIHLALALPCIDCIKTRPLPHCVHSASSTIRAPRLLDVSHSAPLKLGSIRATQWTWEANWEKMLLADWNKRRSKVVSRGRERELAMRLVRVAAPFRFIVPSTYHSLKIQVVPKAPNVFSRACRHPIRSPLIPSPGDPFLPSFLPPSFHCPRDFLSCPYGNTQYVPFWMSPISHVEFLFLLRTSLFLSASSALSSIIGDPALQDDDDDNHHVSIRLSLAQAYTLVADADVNQLGACWAVLASLVIFLRPSSCPCLFPRSFEATEGAFIILSHGTARLQTYTTKFNFTWAPTTSKRWIPYDTSSQKLRHSTNACQHLSVSIWFSEPTPTDLVDHPPISALTPPWQQGHTPAAPINVPQITSVAGKSVLLPTNGCSSCPRLPATAPFIARNYSSSIVVLSHPAVASPSNTTGNNAHGVEQHRKSSQIEAESHRAAHGEELQSPDSSHSARLFSSDIPIFSKRHVCTSIRQASSPSVSLRQAINTGGCHSHHHPDKLTASFPAILPRSPNHAPIKLPHARFCRPAKDLGASSSLIARPFPTRDCFTDLPLLFLTDQRPNVAQTQQGICLLAVAIVIIVDYVLKETIYYGNTSSTIPAWYTYWSRVAPPRRCVGTPTDRGAASHAPLRLLRELGVDVLVAMCSLEILTASTLSLNSVITMYRILSRTRRAPILVSLKPRLQLRREAQIEPSVSHTTGSLLVVTPSQAKRSTCANQGPADQVAMLDTPSTIGTRSCIPEMSRVMLMILTFTEALLVYPRQSGKQVLSGLSISGAASKFSPIPRLLGHSLPSRSQAHGSPGVQASPWLLDWVMLWSCCLVCFYHLPDKPQMSSGNRKHSRGEAGVLAQSLAATCLTDIQLHDREATLQTFLINKAVPGKEAAVCPAPGTPSGTVPRIHHPSDISREAVFSRSGFCQFASVAVVGYISPKRAGESTRNSRKLG</sequence>
<gene>
    <name evidence="2" type="ORF">CLUP02_17708</name>
</gene>
<accession>A0A9Q8SFT5</accession>
<feature type="compositionally biased region" description="Basic and acidic residues" evidence="1">
    <location>
        <begin position="594"/>
        <end position="604"/>
    </location>
</feature>
<dbReference type="KEGG" id="clup:CLUP02_17708"/>
<proteinExistence type="predicted"/>
<organism evidence="2 3">
    <name type="scientific">Colletotrichum lupini</name>
    <dbReference type="NCBI Taxonomy" id="145971"/>
    <lineage>
        <taxon>Eukaryota</taxon>
        <taxon>Fungi</taxon>
        <taxon>Dikarya</taxon>
        <taxon>Ascomycota</taxon>
        <taxon>Pezizomycotina</taxon>
        <taxon>Sordariomycetes</taxon>
        <taxon>Hypocreomycetidae</taxon>
        <taxon>Glomerellales</taxon>
        <taxon>Glomerellaceae</taxon>
        <taxon>Colletotrichum</taxon>
        <taxon>Colletotrichum acutatum species complex</taxon>
    </lineage>
</organism>
<reference evidence="2" key="1">
    <citation type="journal article" date="2021" name="Mol. Plant Microbe Interact.">
        <title>Complete Genome Sequence of the Plant-Pathogenic Fungus Colletotrichum lupini.</title>
        <authorList>
            <person name="Baroncelli R."/>
            <person name="Pensec F."/>
            <person name="Da Lio D."/>
            <person name="Boufleur T."/>
            <person name="Vicente I."/>
            <person name="Sarrocco S."/>
            <person name="Picot A."/>
            <person name="Baraldi E."/>
            <person name="Sukno S."/>
            <person name="Thon M."/>
            <person name="Le Floch G."/>
        </authorList>
    </citation>
    <scope>NUCLEOTIDE SEQUENCE</scope>
    <source>
        <strain evidence="2">IMI 504893</strain>
    </source>
</reference>
<dbReference type="AlphaFoldDB" id="A0A9Q8SFT5"/>
<dbReference type="GeneID" id="73351624"/>
<feature type="region of interest" description="Disordered" evidence="1">
    <location>
        <begin position="572"/>
        <end position="613"/>
    </location>
</feature>
<dbReference type="Proteomes" id="UP000830671">
    <property type="component" value="Chromosome 10"/>
</dbReference>
<protein>
    <submittedName>
        <fullName evidence="2">Uncharacterized protein</fullName>
    </submittedName>
</protein>
<evidence type="ECO:0000256" key="1">
    <source>
        <dbReference type="SAM" id="MobiDB-lite"/>
    </source>
</evidence>
<dbReference type="RefSeq" id="XP_049137838.1">
    <property type="nucleotide sequence ID" value="XM_049296614.1"/>
</dbReference>
<evidence type="ECO:0000313" key="2">
    <source>
        <dbReference type="EMBL" id="UQC76195.1"/>
    </source>
</evidence>